<evidence type="ECO:0000256" key="3">
    <source>
        <dbReference type="ARBA" id="ARBA00022676"/>
    </source>
</evidence>
<keyword evidence="2" id="KW-1003">Cell membrane</keyword>
<feature type="transmembrane region" description="Helical" evidence="8">
    <location>
        <begin position="373"/>
        <end position="391"/>
    </location>
</feature>
<evidence type="ECO:0000256" key="6">
    <source>
        <dbReference type="ARBA" id="ARBA00022989"/>
    </source>
</evidence>
<keyword evidence="6 8" id="KW-1133">Transmembrane helix</keyword>
<evidence type="ECO:0000256" key="2">
    <source>
        <dbReference type="ARBA" id="ARBA00022475"/>
    </source>
</evidence>
<dbReference type="PANTHER" id="PTHR33908">
    <property type="entry name" value="MANNOSYLTRANSFERASE YKCB-RELATED"/>
    <property type="match status" value="1"/>
</dbReference>
<feature type="transmembrane region" description="Helical" evidence="8">
    <location>
        <begin position="220"/>
        <end position="242"/>
    </location>
</feature>
<dbReference type="AlphaFoldDB" id="A0A1F5ZJT7"/>
<feature type="transmembrane region" description="Helical" evidence="8">
    <location>
        <begin position="121"/>
        <end position="138"/>
    </location>
</feature>
<dbReference type="InterPro" id="IPR050297">
    <property type="entry name" value="LipidA_mod_glycosyltrf_83"/>
</dbReference>
<organism evidence="9 10">
    <name type="scientific">Candidatus Gottesmanbacteria bacterium RIFCSPHIGHO2_02_FULL_39_11</name>
    <dbReference type="NCBI Taxonomy" id="1798382"/>
    <lineage>
        <taxon>Bacteria</taxon>
        <taxon>Candidatus Gottesmaniibacteriota</taxon>
    </lineage>
</organism>
<gene>
    <name evidence="9" type="ORF">A3D77_04565</name>
</gene>
<dbReference type="STRING" id="1798382.A3D77_04565"/>
<proteinExistence type="predicted"/>
<feature type="transmembrane region" description="Helical" evidence="8">
    <location>
        <begin position="87"/>
        <end position="109"/>
    </location>
</feature>
<feature type="transmembrane region" description="Helical" evidence="8">
    <location>
        <begin position="296"/>
        <end position="316"/>
    </location>
</feature>
<feature type="transmembrane region" description="Helical" evidence="8">
    <location>
        <begin position="192"/>
        <end position="208"/>
    </location>
</feature>
<dbReference type="GO" id="GO:0009103">
    <property type="term" value="P:lipopolysaccharide biosynthetic process"/>
    <property type="evidence" value="ECO:0007669"/>
    <property type="project" value="UniProtKB-ARBA"/>
</dbReference>
<evidence type="ECO:0000313" key="10">
    <source>
        <dbReference type="Proteomes" id="UP000176923"/>
    </source>
</evidence>
<evidence type="ECO:0000256" key="8">
    <source>
        <dbReference type="SAM" id="Phobius"/>
    </source>
</evidence>
<keyword evidence="3" id="KW-0328">Glycosyltransferase</keyword>
<accession>A0A1F5ZJT7</accession>
<evidence type="ECO:0000256" key="7">
    <source>
        <dbReference type="ARBA" id="ARBA00023136"/>
    </source>
</evidence>
<protein>
    <submittedName>
        <fullName evidence="9">Uncharacterized protein</fullName>
    </submittedName>
</protein>
<comment type="caution">
    <text evidence="9">The sequence shown here is derived from an EMBL/GenBank/DDBJ whole genome shotgun (WGS) entry which is preliminary data.</text>
</comment>
<keyword evidence="4" id="KW-0808">Transferase</keyword>
<feature type="transmembrane region" description="Helical" evidence="8">
    <location>
        <begin position="323"/>
        <end position="344"/>
    </location>
</feature>
<dbReference type="EMBL" id="MFJL01000044">
    <property type="protein sequence ID" value="OGG12585.1"/>
    <property type="molecule type" value="Genomic_DNA"/>
</dbReference>
<name>A0A1F5ZJT7_9BACT</name>
<sequence>MKSRSKPFRLLSLKFVLFLLCFTSIASNIYFYFTLNSKGVGFGDGWSRMNISRRIVDSLTPGIAQIGGVWLPFPQILISPFSAIDALYFRGIAASFISSPAFIIGGYFLYRILRTISKSRGVATTGTILYATNINLLYLQTTAMSEPLFLCSLLGCVYYFFKYMKKEGNRLQTLILSGCWAFVASFTRYEGFLLVILLMILVFLASWAKTKKYRSAEGATLIVGTVAMLGIIIWNVYSWAIFGDPLNWAKIYSGQKAVVSTVTAVPTDFYGVAQDKGQILTVFKNLYLSIFQMSNFLLIPVTAFSLVGLSVFFILNKKRKKHLSVLAILALLFSPALFMILSGVEGGSLMRGPDINLGMLFNTSYHMLSEYNIRYGILTFPFLIVLCAFVFSRTNFLKGVFIGITFLISLSGFIPEPNLSYSFPRHYEDVARTNRTEFFTWFNQNYDGGLVLVSVIANDPLVYNLKIPYKNYIYEGTGLYWQKAIKEPSRLARWVLMKSGDKVAKVSGSSDLISYYLAGTEEITRYYDIAYQDKDVTLYKVKWDSLVENRK</sequence>
<keyword evidence="7 8" id="KW-0472">Membrane</keyword>
<dbReference type="PANTHER" id="PTHR33908:SF11">
    <property type="entry name" value="MEMBRANE PROTEIN"/>
    <property type="match status" value="1"/>
</dbReference>
<evidence type="ECO:0000256" key="4">
    <source>
        <dbReference type="ARBA" id="ARBA00022679"/>
    </source>
</evidence>
<evidence type="ECO:0000256" key="5">
    <source>
        <dbReference type="ARBA" id="ARBA00022692"/>
    </source>
</evidence>
<comment type="subcellular location">
    <subcellularLocation>
        <location evidence="1">Cell membrane</location>
        <topology evidence="1">Multi-pass membrane protein</topology>
    </subcellularLocation>
</comment>
<dbReference type="GO" id="GO:0005886">
    <property type="term" value="C:plasma membrane"/>
    <property type="evidence" value="ECO:0007669"/>
    <property type="project" value="UniProtKB-SubCell"/>
</dbReference>
<feature type="transmembrane region" description="Helical" evidence="8">
    <location>
        <begin position="396"/>
        <end position="414"/>
    </location>
</feature>
<evidence type="ECO:0000256" key="1">
    <source>
        <dbReference type="ARBA" id="ARBA00004651"/>
    </source>
</evidence>
<dbReference type="Proteomes" id="UP000176923">
    <property type="component" value="Unassembled WGS sequence"/>
</dbReference>
<reference evidence="9 10" key="1">
    <citation type="journal article" date="2016" name="Nat. Commun.">
        <title>Thousands of microbial genomes shed light on interconnected biogeochemical processes in an aquifer system.</title>
        <authorList>
            <person name="Anantharaman K."/>
            <person name="Brown C.T."/>
            <person name="Hug L.A."/>
            <person name="Sharon I."/>
            <person name="Castelle C.J."/>
            <person name="Probst A.J."/>
            <person name="Thomas B.C."/>
            <person name="Singh A."/>
            <person name="Wilkins M.J."/>
            <person name="Karaoz U."/>
            <person name="Brodie E.L."/>
            <person name="Williams K.H."/>
            <person name="Hubbard S.S."/>
            <person name="Banfield J.F."/>
        </authorList>
    </citation>
    <scope>NUCLEOTIDE SEQUENCE [LARGE SCALE GENOMIC DNA]</scope>
</reference>
<evidence type="ECO:0000313" key="9">
    <source>
        <dbReference type="EMBL" id="OGG12585.1"/>
    </source>
</evidence>
<keyword evidence="5 8" id="KW-0812">Transmembrane</keyword>
<dbReference type="GO" id="GO:0016763">
    <property type="term" value="F:pentosyltransferase activity"/>
    <property type="evidence" value="ECO:0007669"/>
    <property type="project" value="TreeGrafter"/>
</dbReference>